<dbReference type="AlphaFoldDB" id="E1R4Q4"/>
<dbReference type="OrthoDB" id="9789229at2"/>
<feature type="transmembrane region" description="Helical" evidence="1">
    <location>
        <begin position="50"/>
        <end position="74"/>
    </location>
</feature>
<dbReference type="eggNOG" id="COG4905">
    <property type="taxonomic scope" value="Bacteria"/>
</dbReference>
<evidence type="ECO:0000256" key="1">
    <source>
        <dbReference type="SAM" id="Phobius"/>
    </source>
</evidence>
<evidence type="ECO:0000259" key="2">
    <source>
        <dbReference type="Pfam" id="PF01966"/>
    </source>
</evidence>
<keyword evidence="1" id="KW-1133">Transmembrane helix</keyword>
<keyword evidence="1" id="KW-0812">Transmembrane</keyword>
<protein>
    <submittedName>
        <fullName evidence="3">Metal dependent phosphohydrolase</fullName>
    </submittedName>
</protein>
<reference evidence="3 4" key="1">
    <citation type="journal article" date="2010" name="Stand. Genomic Sci.">
        <title>Complete genome sequence of Spirochaeta smaragdinae type strain (SEBR 4228).</title>
        <authorList>
            <person name="Mavromatis K."/>
            <person name="Yasawong M."/>
            <person name="Chertkov O."/>
            <person name="Lapidus A."/>
            <person name="Lucas S."/>
            <person name="Nolan M."/>
            <person name="Del Rio T.G."/>
            <person name="Tice H."/>
            <person name="Cheng J.F."/>
            <person name="Pitluck S."/>
            <person name="Liolios K."/>
            <person name="Ivanova N."/>
            <person name="Tapia R."/>
            <person name="Han C."/>
            <person name="Bruce D."/>
            <person name="Goodwin L."/>
            <person name="Pati A."/>
            <person name="Chen A."/>
            <person name="Palaniappan K."/>
            <person name="Land M."/>
            <person name="Hauser L."/>
            <person name="Chang Y.J."/>
            <person name="Jeffries C.D."/>
            <person name="Detter J.C."/>
            <person name="Rohde M."/>
            <person name="Brambilla E."/>
            <person name="Spring S."/>
            <person name="Goker M."/>
            <person name="Sikorski J."/>
            <person name="Woyke T."/>
            <person name="Bristow J."/>
            <person name="Eisen J.A."/>
            <person name="Markowitz V."/>
            <person name="Hugenholtz P."/>
            <person name="Klenk H.P."/>
            <person name="Kyrpides N.C."/>
        </authorList>
    </citation>
    <scope>NUCLEOTIDE SEQUENCE [LARGE SCALE GENOMIC DNA]</scope>
    <source>
        <strain evidence="4">DSM 11293 / JCM 15392 / SEBR 4228</strain>
    </source>
</reference>
<name>E1R4Q4_SEDSS</name>
<dbReference type="eggNOG" id="COG1418">
    <property type="taxonomic scope" value="Bacteria"/>
</dbReference>
<dbReference type="Proteomes" id="UP000002318">
    <property type="component" value="Chromosome"/>
</dbReference>
<feature type="transmembrane region" description="Helical" evidence="1">
    <location>
        <begin position="20"/>
        <end position="38"/>
    </location>
</feature>
<sequence>MDIYLPEIGNGILMMQWFSNNIDICLSFIMYSFLGWVIESAYKTFREHKGFINSGFLNNPLIPIYGIGAVIIILIDAKVGNIPFPIKVILFTIVCTILEYITGFLIEKIFRIKLWNYANRTLNLHGRICLLNTFYWSLLITVFLLYIRPMVEAHLLTSLSFIQKFYITVILYGVIVTDFIISTLELKSTTRIINNIVTNMKTFNEILVASFSKKMKTRFLKVFPNLGTIYNEQLKNNLLYTLEKKIEQNNIRKAIGIIITPPEVPEEMDQQYVSIVKDLIDDENVLKMSNFPHHDSSTLKHCLTVSQVSYYLAKEFNLDVQSTSRGSLLHDFYLYNWQDGVKRNHAMKHSKIALENAKKLFKLNGIEEDIIVKHMWPLTNRFFRYKEAFLVSMVDKLVSVVEVKNALKKIVNKKINKV</sequence>
<dbReference type="EMBL" id="CP002116">
    <property type="protein sequence ID" value="ADK82142.1"/>
    <property type="molecule type" value="Genomic_DNA"/>
</dbReference>
<dbReference type="InterPro" id="IPR010540">
    <property type="entry name" value="CmpB_TMEM229"/>
</dbReference>
<evidence type="ECO:0000313" key="3">
    <source>
        <dbReference type="EMBL" id="ADK82142.1"/>
    </source>
</evidence>
<dbReference type="InterPro" id="IPR006674">
    <property type="entry name" value="HD_domain"/>
</dbReference>
<dbReference type="KEGG" id="ssm:Spirs_3041"/>
<dbReference type="Gene3D" id="1.10.3210.10">
    <property type="entry name" value="Hypothetical protein af1432"/>
    <property type="match status" value="1"/>
</dbReference>
<keyword evidence="1" id="KW-0472">Membrane</keyword>
<dbReference type="Pfam" id="PF01966">
    <property type="entry name" value="HD"/>
    <property type="match status" value="1"/>
</dbReference>
<accession>E1R4Q4</accession>
<proteinExistence type="predicted"/>
<organism evidence="3 4">
    <name type="scientific">Sediminispirochaeta smaragdinae (strain DSM 11293 / JCM 15392 / SEBR 4228)</name>
    <name type="common">Spirochaeta smaragdinae</name>
    <dbReference type="NCBI Taxonomy" id="573413"/>
    <lineage>
        <taxon>Bacteria</taxon>
        <taxon>Pseudomonadati</taxon>
        <taxon>Spirochaetota</taxon>
        <taxon>Spirochaetia</taxon>
        <taxon>Spirochaetales</taxon>
        <taxon>Spirochaetaceae</taxon>
        <taxon>Sediminispirochaeta</taxon>
    </lineage>
</organism>
<feature type="transmembrane region" description="Helical" evidence="1">
    <location>
        <begin position="86"/>
        <end position="107"/>
    </location>
</feature>
<dbReference type="SUPFAM" id="SSF109604">
    <property type="entry name" value="HD-domain/PDEase-like"/>
    <property type="match status" value="1"/>
</dbReference>
<evidence type="ECO:0000313" key="4">
    <source>
        <dbReference type="Proteomes" id="UP000002318"/>
    </source>
</evidence>
<dbReference type="Pfam" id="PF06541">
    <property type="entry name" value="ABC_trans_CmpB"/>
    <property type="match status" value="1"/>
</dbReference>
<dbReference type="RefSeq" id="WP_013255601.1">
    <property type="nucleotide sequence ID" value="NC_014364.1"/>
</dbReference>
<feature type="domain" description="HD" evidence="2">
    <location>
        <begin position="299"/>
        <end position="372"/>
    </location>
</feature>
<gene>
    <name evidence="3" type="ordered locus">Spirs_3041</name>
</gene>
<feature type="transmembrane region" description="Helical" evidence="1">
    <location>
        <begin position="128"/>
        <end position="147"/>
    </location>
</feature>
<keyword evidence="4" id="KW-1185">Reference proteome</keyword>
<feature type="transmembrane region" description="Helical" evidence="1">
    <location>
        <begin position="159"/>
        <end position="181"/>
    </location>
</feature>
<dbReference type="HOGENOM" id="CLU_670353_0_0_12"/>
<dbReference type="STRING" id="573413.Spirs_3041"/>